<accession>A0AAN8YTM4</accession>
<dbReference type="EMBL" id="JBANQN010000001">
    <property type="protein sequence ID" value="KAK6804047.1"/>
    <property type="molecule type" value="Genomic_DNA"/>
</dbReference>
<organism evidence="1 2">
    <name type="scientific">Solanum bulbocastanum</name>
    <name type="common">Wild potato</name>
    <dbReference type="NCBI Taxonomy" id="147425"/>
    <lineage>
        <taxon>Eukaryota</taxon>
        <taxon>Viridiplantae</taxon>
        <taxon>Streptophyta</taxon>
        <taxon>Embryophyta</taxon>
        <taxon>Tracheophyta</taxon>
        <taxon>Spermatophyta</taxon>
        <taxon>Magnoliopsida</taxon>
        <taxon>eudicotyledons</taxon>
        <taxon>Gunneridae</taxon>
        <taxon>Pentapetalae</taxon>
        <taxon>asterids</taxon>
        <taxon>lamiids</taxon>
        <taxon>Solanales</taxon>
        <taxon>Solanaceae</taxon>
        <taxon>Solanoideae</taxon>
        <taxon>Solaneae</taxon>
        <taxon>Solanum</taxon>
    </lineage>
</organism>
<dbReference type="Proteomes" id="UP001371456">
    <property type="component" value="Unassembled WGS sequence"/>
</dbReference>
<gene>
    <name evidence="1" type="ORF">RDI58_001831</name>
</gene>
<protein>
    <submittedName>
        <fullName evidence="1">Uncharacterized protein</fullName>
    </submittedName>
</protein>
<comment type="caution">
    <text evidence="1">The sequence shown here is derived from an EMBL/GenBank/DDBJ whole genome shotgun (WGS) entry which is preliminary data.</text>
</comment>
<evidence type="ECO:0000313" key="1">
    <source>
        <dbReference type="EMBL" id="KAK6804047.1"/>
    </source>
</evidence>
<proteinExistence type="predicted"/>
<dbReference type="AlphaFoldDB" id="A0AAN8YTM4"/>
<evidence type="ECO:0000313" key="2">
    <source>
        <dbReference type="Proteomes" id="UP001371456"/>
    </source>
</evidence>
<name>A0AAN8YTM4_SOLBU</name>
<keyword evidence="2" id="KW-1185">Reference proteome</keyword>
<sequence>MERNPHLLLWNLQKDAAPARAATPAAFQSPTSRRNVQELRRHPPGLVHLVRKAELRETNTTATIKG</sequence>
<reference evidence="1 2" key="1">
    <citation type="submission" date="2024-02" db="EMBL/GenBank/DDBJ databases">
        <title>de novo genome assembly of Solanum bulbocastanum strain 11H21.</title>
        <authorList>
            <person name="Hosaka A.J."/>
        </authorList>
    </citation>
    <scope>NUCLEOTIDE SEQUENCE [LARGE SCALE GENOMIC DNA]</scope>
    <source>
        <tissue evidence="1">Young leaves</tissue>
    </source>
</reference>